<dbReference type="PANTHER" id="PTHR20956">
    <property type="entry name" value="HEH2P"/>
    <property type="match status" value="1"/>
</dbReference>
<reference evidence="2" key="1">
    <citation type="journal article" date="2019" name="bioRxiv">
        <title>The Genome of the Zebra Mussel, Dreissena polymorpha: A Resource for Invasive Species Research.</title>
        <authorList>
            <person name="McCartney M.A."/>
            <person name="Auch B."/>
            <person name="Kono T."/>
            <person name="Mallez S."/>
            <person name="Zhang Y."/>
            <person name="Obille A."/>
            <person name="Becker A."/>
            <person name="Abrahante J.E."/>
            <person name="Garbe J."/>
            <person name="Badalamenti J.P."/>
            <person name="Herman A."/>
            <person name="Mangelson H."/>
            <person name="Liachko I."/>
            <person name="Sullivan S."/>
            <person name="Sone E.D."/>
            <person name="Koren S."/>
            <person name="Silverstein K.A.T."/>
            <person name="Beckman K.B."/>
            <person name="Gohl D.M."/>
        </authorList>
    </citation>
    <scope>NUCLEOTIDE SEQUENCE</scope>
    <source>
        <strain evidence="2">Duluth1</strain>
        <tissue evidence="2">Whole animal</tissue>
    </source>
</reference>
<accession>A0A9D4FEU7</accession>
<evidence type="ECO:0000313" key="2">
    <source>
        <dbReference type="EMBL" id="KAH3797618.1"/>
    </source>
</evidence>
<proteinExistence type="predicted"/>
<dbReference type="AlphaFoldDB" id="A0A9D4FEU7"/>
<sequence length="265" mass="30642">MSRSRLCLSNLPEPAVSNSVLTQPETIEYTVVDAGSKRSKPKLLKTDAVADVFAASRRLVDDHMKVFDATDFDLPKPQTLTRILNRAREKHRQTDPSPLDFEVDTDFIGEGFLRVYVRVHGERDLIFASDNQLSRLQQSNRWENVSAIEESWFFTLGANVTQPEKSPTTMRIELGTSRFQIRQTLYRVAIKARTHQLFACTACPDASCCPHDTAHYATEVPLRRVDEGIKECNRRHDHKENRRSRLRKETGKPYKRRDRNPLYRK</sequence>
<comment type="caution">
    <text evidence="2">The sequence shown here is derived from an EMBL/GenBank/DDBJ whole genome shotgun (WGS) entry which is preliminary data.</text>
</comment>
<organism evidence="2 3">
    <name type="scientific">Dreissena polymorpha</name>
    <name type="common">Zebra mussel</name>
    <name type="synonym">Mytilus polymorpha</name>
    <dbReference type="NCBI Taxonomy" id="45954"/>
    <lineage>
        <taxon>Eukaryota</taxon>
        <taxon>Metazoa</taxon>
        <taxon>Spiralia</taxon>
        <taxon>Lophotrochozoa</taxon>
        <taxon>Mollusca</taxon>
        <taxon>Bivalvia</taxon>
        <taxon>Autobranchia</taxon>
        <taxon>Heteroconchia</taxon>
        <taxon>Euheterodonta</taxon>
        <taxon>Imparidentia</taxon>
        <taxon>Neoheterodontei</taxon>
        <taxon>Myida</taxon>
        <taxon>Dreissenoidea</taxon>
        <taxon>Dreissenidae</taxon>
        <taxon>Dreissena</taxon>
    </lineage>
</organism>
<gene>
    <name evidence="2" type="ORF">DPMN_151202</name>
</gene>
<feature type="region of interest" description="Disordered" evidence="1">
    <location>
        <begin position="234"/>
        <end position="265"/>
    </location>
</feature>
<protein>
    <submittedName>
        <fullName evidence="2">Uncharacterized protein</fullName>
    </submittedName>
</protein>
<dbReference type="PANTHER" id="PTHR20956:SF12">
    <property type="entry name" value="FLYWCH-TYPE DOMAIN-CONTAINING PROTEIN"/>
    <property type="match status" value="1"/>
</dbReference>
<name>A0A9D4FEU7_DREPO</name>
<dbReference type="EMBL" id="JAIWYP010000007">
    <property type="protein sequence ID" value="KAH3797618.1"/>
    <property type="molecule type" value="Genomic_DNA"/>
</dbReference>
<evidence type="ECO:0000313" key="3">
    <source>
        <dbReference type="Proteomes" id="UP000828390"/>
    </source>
</evidence>
<dbReference type="Proteomes" id="UP000828390">
    <property type="component" value="Unassembled WGS sequence"/>
</dbReference>
<reference evidence="2" key="2">
    <citation type="submission" date="2020-11" db="EMBL/GenBank/DDBJ databases">
        <authorList>
            <person name="McCartney M.A."/>
            <person name="Auch B."/>
            <person name="Kono T."/>
            <person name="Mallez S."/>
            <person name="Becker A."/>
            <person name="Gohl D.M."/>
            <person name="Silverstein K.A.T."/>
            <person name="Koren S."/>
            <person name="Bechman K.B."/>
            <person name="Herman A."/>
            <person name="Abrahante J.E."/>
            <person name="Garbe J."/>
        </authorList>
    </citation>
    <scope>NUCLEOTIDE SEQUENCE</scope>
    <source>
        <strain evidence="2">Duluth1</strain>
        <tissue evidence="2">Whole animal</tissue>
    </source>
</reference>
<evidence type="ECO:0000256" key="1">
    <source>
        <dbReference type="SAM" id="MobiDB-lite"/>
    </source>
</evidence>
<feature type="compositionally biased region" description="Basic residues" evidence="1">
    <location>
        <begin position="253"/>
        <end position="265"/>
    </location>
</feature>
<keyword evidence="3" id="KW-1185">Reference proteome</keyword>